<reference evidence="1" key="1">
    <citation type="submission" date="2020-04" db="EMBL/GenBank/DDBJ databases">
        <authorList>
            <person name="Chiriac C."/>
            <person name="Salcher M."/>
            <person name="Ghai R."/>
            <person name="Kavagutti S V."/>
        </authorList>
    </citation>
    <scope>NUCLEOTIDE SEQUENCE</scope>
</reference>
<name>A0A6J5KR72_9CAUD</name>
<protein>
    <submittedName>
        <fullName evidence="1">Uncharacterized protein</fullName>
    </submittedName>
</protein>
<proteinExistence type="predicted"/>
<gene>
    <name evidence="1" type="ORF">UFOVP63_47</name>
</gene>
<organism evidence="1">
    <name type="scientific">uncultured Caudovirales phage</name>
    <dbReference type="NCBI Taxonomy" id="2100421"/>
    <lineage>
        <taxon>Viruses</taxon>
        <taxon>Duplodnaviria</taxon>
        <taxon>Heunggongvirae</taxon>
        <taxon>Uroviricota</taxon>
        <taxon>Caudoviricetes</taxon>
        <taxon>Peduoviridae</taxon>
        <taxon>Maltschvirus</taxon>
        <taxon>Maltschvirus maltsch</taxon>
    </lineage>
</organism>
<evidence type="ECO:0000313" key="1">
    <source>
        <dbReference type="EMBL" id="CAB4124984.1"/>
    </source>
</evidence>
<dbReference type="EMBL" id="LR796183">
    <property type="protein sequence ID" value="CAB4124984.1"/>
    <property type="molecule type" value="Genomic_DNA"/>
</dbReference>
<sequence>MLTLSENARMAFTDCIATRGKHKGQLKASAPPSRTLAYAAWQGAMMSWNPYKASIYGLIMMSPEQREIYREVEQWCDENKHLRFADRDRAALETLGVW</sequence>
<accession>A0A6J5KR72</accession>